<name>A0A6J4SCN4_9ACTN</name>
<feature type="region of interest" description="Disordered" evidence="1">
    <location>
        <begin position="1"/>
        <end position="70"/>
    </location>
</feature>
<gene>
    <name evidence="2" type="ORF">AVDCRST_MAG53-1404</name>
</gene>
<accession>A0A6J4SCN4</accession>
<proteinExistence type="predicted"/>
<evidence type="ECO:0000256" key="1">
    <source>
        <dbReference type="SAM" id="MobiDB-lite"/>
    </source>
</evidence>
<feature type="compositionally biased region" description="Basic and acidic residues" evidence="1">
    <location>
        <begin position="54"/>
        <end position="70"/>
    </location>
</feature>
<dbReference type="AlphaFoldDB" id="A0A6J4SCN4"/>
<sequence length="339" mass="36537">EAEPRQAEPDPRPGRRCGGAERRRPGRARRVRRRRAGRALRLPRGRGTAAGARVVREQSGGHRGAGDRAPAEQLLRGELVQQGAGALRELHAERPDDLALRDSGERAILALAGLHPGAQLRHLRVLDRRTPDRRPLRRLRTGGGALAADRPGVVGAGRGVAHADAHRSRQEPRVVELLRRSGLLRAAHRGCHTRPAGRRGRTDRRSAGRARSAGAGPAGAQAAGPTRPPGPAPTGSRQPRDRPQAPVPLHAERPPRPPGRHPPGGRLPRLGDDPGQGREEHHLEPPHPGDAGVHVLPARQLRQLAPVRGPQAPQGRRPLRRQPLLAPRAREGHDGTRAL</sequence>
<reference evidence="2" key="1">
    <citation type="submission" date="2020-02" db="EMBL/GenBank/DDBJ databases">
        <authorList>
            <person name="Meier V. D."/>
        </authorList>
    </citation>
    <scope>NUCLEOTIDE SEQUENCE</scope>
    <source>
        <strain evidence="2">AVDCRST_MAG53</strain>
    </source>
</reference>
<organism evidence="2">
    <name type="scientific">uncultured Solirubrobacteraceae bacterium</name>
    <dbReference type="NCBI Taxonomy" id="1162706"/>
    <lineage>
        <taxon>Bacteria</taxon>
        <taxon>Bacillati</taxon>
        <taxon>Actinomycetota</taxon>
        <taxon>Thermoleophilia</taxon>
        <taxon>Solirubrobacterales</taxon>
        <taxon>Solirubrobacteraceae</taxon>
        <taxon>environmental samples</taxon>
    </lineage>
</organism>
<feature type="compositionally biased region" description="Basic and acidic residues" evidence="1">
    <location>
        <begin position="1"/>
        <end position="23"/>
    </location>
</feature>
<feature type="compositionally biased region" description="Low complexity" evidence="1">
    <location>
        <begin position="209"/>
        <end position="225"/>
    </location>
</feature>
<feature type="compositionally biased region" description="Low complexity" evidence="1">
    <location>
        <begin position="308"/>
        <end position="327"/>
    </location>
</feature>
<feature type="non-terminal residue" evidence="2">
    <location>
        <position position="339"/>
    </location>
</feature>
<feature type="compositionally biased region" description="Basic residues" evidence="1">
    <location>
        <begin position="186"/>
        <end position="202"/>
    </location>
</feature>
<feature type="compositionally biased region" description="Basic residues" evidence="1">
    <location>
        <begin position="24"/>
        <end position="44"/>
    </location>
</feature>
<feature type="compositionally biased region" description="Basic and acidic residues" evidence="1">
    <location>
        <begin position="328"/>
        <end position="339"/>
    </location>
</feature>
<evidence type="ECO:0000313" key="2">
    <source>
        <dbReference type="EMBL" id="CAA9489119.1"/>
    </source>
</evidence>
<dbReference type="EMBL" id="CADCVR010000040">
    <property type="protein sequence ID" value="CAA9489119.1"/>
    <property type="molecule type" value="Genomic_DNA"/>
</dbReference>
<feature type="non-terminal residue" evidence="2">
    <location>
        <position position="1"/>
    </location>
</feature>
<feature type="region of interest" description="Disordered" evidence="1">
    <location>
        <begin position="186"/>
        <end position="339"/>
    </location>
</feature>
<feature type="compositionally biased region" description="Basic and acidic residues" evidence="1">
    <location>
        <begin position="269"/>
        <end position="287"/>
    </location>
</feature>
<protein>
    <submittedName>
        <fullName evidence="2">Uncharacterized protein</fullName>
    </submittedName>
</protein>
<feature type="region of interest" description="Disordered" evidence="1">
    <location>
        <begin position="131"/>
        <end position="153"/>
    </location>
</feature>